<accession>A0A6A5Q9D0</accession>
<dbReference type="Proteomes" id="UP000800096">
    <property type="component" value="Unassembled WGS sequence"/>
</dbReference>
<sequence length="269" mass="29840">MDPREAFPFMQLPTEIRLMIYECIPVQVKQHDFTAVGGSSANPRSLTVISKSIHLSILRVSTKVYAEASAITQKKLDDILQTPPRWIIDLSINVNIHKCGGPLWHMSRHLAKEAVKAKKSLGTVPYLGTGMGASGARYAPEKDTQHAKLVQLTDMWFRSLDHQRSAAEGRLNAVPFIEVALVASEHCPPSVTSRALGQLARILFAERGGFQFVLRKASHMFSARTDDVLAHDTKALMMGHDRGDSVRAVQGTAVDAEEFEWQWSNGGYY</sequence>
<dbReference type="AlphaFoldDB" id="A0A6A5Q9D0"/>
<proteinExistence type="predicted"/>
<organism evidence="1 2">
    <name type="scientific">Ampelomyces quisqualis</name>
    <name type="common">Powdery mildew agent</name>
    <dbReference type="NCBI Taxonomy" id="50730"/>
    <lineage>
        <taxon>Eukaryota</taxon>
        <taxon>Fungi</taxon>
        <taxon>Dikarya</taxon>
        <taxon>Ascomycota</taxon>
        <taxon>Pezizomycotina</taxon>
        <taxon>Dothideomycetes</taxon>
        <taxon>Pleosporomycetidae</taxon>
        <taxon>Pleosporales</taxon>
        <taxon>Pleosporineae</taxon>
        <taxon>Phaeosphaeriaceae</taxon>
        <taxon>Ampelomyces</taxon>
    </lineage>
</organism>
<keyword evidence="2" id="KW-1185">Reference proteome</keyword>
<protein>
    <recommendedName>
        <fullName evidence="3">F-box domain-containing protein</fullName>
    </recommendedName>
</protein>
<gene>
    <name evidence="1" type="ORF">BDU57DRAFT_523231</name>
</gene>
<evidence type="ECO:0008006" key="3">
    <source>
        <dbReference type="Google" id="ProtNLM"/>
    </source>
</evidence>
<dbReference type="EMBL" id="ML979141">
    <property type="protein sequence ID" value="KAF1911962.1"/>
    <property type="molecule type" value="Genomic_DNA"/>
</dbReference>
<evidence type="ECO:0000313" key="2">
    <source>
        <dbReference type="Proteomes" id="UP000800096"/>
    </source>
</evidence>
<evidence type="ECO:0000313" key="1">
    <source>
        <dbReference type="EMBL" id="KAF1911962.1"/>
    </source>
</evidence>
<reference evidence="1" key="1">
    <citation type="journal article" date="2020" name="Stud. Mycol.">
        <title>101 Dothideomycetes genomes: a test case for predicting lifestyles and emergence of pathogens.</title>
        <authorList>
            <person name="Haridas S."/>
            <person name="Albert R."/>
            <person name="Binder M."/>
            <person name="Bloem J."/>
            <person name="Labutti K."/>
            <person name="Salamov A."/>
            <person name="Andreopoulos B."/>
            <person name="Baker S."/>
            <person name="Barry K."/>
            <person name="Bills G."/>
            <person name="Bluhm B."/>
            <person name="Cannon C."/>
            <person name="Castanera R."/>
            <person name="Culley D."/>
            <person name="Daum C."/>
            <person name="Ezra D."/>
            <person name="Gonzalez J."/>
            <person name="Henrissat B."/>
            <person name="Kuo A."/>
            <person name="Liang C."/>
            <person name="Lipzen A."/>
            <person name="Lutzoni F."/>
            <person name="Magnuson J."/>
            <person name="Mondo S."/>
            <person name="Nolan M."/>
            <person name="Ohm R."/>
            <person name="Pangilinan J."/>
            <person name="Park H.-J."/>
            <person name="Ramirez L."/>
            <person name="Alfaro M."/>
            <person name="Sun H."/>
            <person name="Tritt A."/>
            <person name="Yoshinaga Y."/>
            <person name="Zwiers L.-H."/>
            <person name="Turgeon B."/>
            <person name="Goodwin S."/>
            <person name="Spatafora J."/>
            <person name="Crous P."/>
            <person name="Grigoriev I."/>
        </authorList>
    </citation>
    <scope>NUCLEOTIDE SEQUENCE</scope>
    <source>
        <strain evidence="1">HMLAC05119</strain>
    </source>
</reference>
<dbReference type="OrthoDB" id="5314997at2759"/>
<name>A0A6A5Q9D0_AMPQU</name>